<dbReference type="STRING" id="394096.DB31_6155"/>
<dbReference type="InterPro" id="IPR012902">
    <property type="entry name" value="N_methyl_site"/>
</dbReference>
<accession>A0A085VVV0</accession>
<evidence type="ECO:0000256" key="5">
    <source>
        <dbReference type="ARBA" id="ARBA00023136"/>
    </source>
</evidence>
<evidence type="ECO:0000256" key="1">
    <source>
        <dbReference type="ARBA" id="ARBA00004167"/>
    </source>
</evidence>
<dbReference type="Pfam" id="PF07963">
    <property type="entry name" value="N_methyl"/>
    <property type="match status" value="1"/>
</dbReference>
<dbReference type="Pfam" id="PF14245">
    <property type="entry name" value="Pilin_PilA"/>
    <property type="match status" value="1"/>
</dbReference>
<evidence type="ECO:0000313" key="7">
    <source>
        <dbReference type="EMBL" id="KFE59563.1"/>
    </source>
</evidence>
<keyword evidence="3 6" id="KW-0812">Transmembrane</keyword>
<dbReference type="PROSITE" id="PS00409">
    <property type="entry name" value="PROKAR_NTER_METHYL"/>
    <property type="match status" value="1"/>
</dbReference>
<dbReference type="InterPro" id="IPR045584">
    <property type="entry name" value="Pilin-like"/>
</dbReference>
<organism evidence="7 8">
    <name type="scientific">Hyalangium minutum</name>
    <dbReference type="NCBI Taxonomy" id="394096"/>
    <lineage>
        <taxon>Bacteria</taxon>
        <taxon>Pseudomonadati</taxon>
        <taxon>Myxococcota</taxon>
        <taxon>Myxococcia</taxon>
        <taxon>Myxococcales</taxon>
        <taxon>Cystobacterineae</taxon>
        <taxon>Archangiaceae</taxon>
        <taxon>Hyalangium</taxon>
    </lineage>
</organism>
<protein>
    <submittedName>
        <fullName evidence="7">Pilin</fullName>
    </submittedName>
</protein>
<sequence>MPSQKRRGFTLIELMIVVAIIGILAAIAIPNFVRFQARARQAEVSANLKSLYNGMKTLTQMPMQIRVPGFAPERGNRYSYHMAASCASAESRSAQNSVRNPQDDCVEADTFRYPSLVPLFTPTLAATADWGPDANAAGMTVTPGVYSTGNNQVWHFIAYAAGDVDNTMGTDKADSWLIASSDGAVEPVCPSTGGAAVHIAAGEPFNVYNDVNCD</sequence>
<evidence type="ECO:0000256" key="6">
    <source>
        <dbReference type="SAM" id="Phobius"/>
    </source>
</evidence>
<dbReference type="SUPFAM" id="SSF54523">
    <property type="entry name" value="Pili subunits"/>
    <property type="match status" value="1"/>
</dbReference>
<dbReference type="PANTHER" id="PTHR30093">
    <property type="entry name" value="GENERAL SECRETION PATHWAY PROTEIN G"/>
    <property type="match status" value="1"/>
</dbReference>
<proteinExistence type="predicted"/>
<dbReference type="InterPro" id="IPR028188">
    <property type="entry name" value="Pilin_PilA"/>
</dbReference>
<dbReference type="NCBIfam" id="TIGR02532">
    <property type="entry name" value="IV_pilin_GFxxxE"/>
    <property type="match status" value="1"/>
</dbReference>
<keyword evidence="2" id="KW-0488">Methylation</keyword>
<dbReference type="OrthoDB" id="5508528at2"/>
<dbReference type="Proteomes" id="UP000028725">
    <property type="component" value="Unassembled WGS sequence"/>
</dbReference>
<dbReference type="EMBL" id="JMCB01000033">
    <property type="protein sequence ID" value="KFE59563.1"/>
    <property type="molecule type" value="Genomic_DNA"/>
</dbReference>
<name>A0A085VVV0_9BACT</name>
<comment type="subcellular location">
    <subcellularLocation>
        <location evidence="1">Membrane</location>
        <topology evidence="1">Single-pass membrane protein</topology>
    </subcellularLocation>
</comment>
<evidence type="ECO:0000256" key="4">
    <source>
        <dbReference type="ARBA" id="ARBA00022989"/>
    </source>
</evidence>
<dbReference type="AlphaFoldDB" id="A0A085VVV0"/>
<dbReference type="PANTHER" id="PTHR30093:SF44">
    <property type="entry name" value="TYPE II SECRETION SYSTEM CORE PROTEIN G"/>
    <property type="match status" value="1"/>
</dbReference>
<gene>
    <name evidence="7" type="ORF">DB31_6155</name>
</gene>
<dbReference type="GO" id="GO:0016020">
    <property type="term" value="C:membrane"/>
    <property type="evidence" value="ECO:0007669"/>
    <property type="project" value="UniProtKB-SubCell"/>
</dbReference>
<evidence type="ECO:0000256" key="2">
    <source>
        <dbReference type="ARBA" id="ARBA00022481"/>
    </source>
</evidence>
<feature type="transmembrane region" description="Helical" evidence="6">
    <location>
        <begin position="12"/>
        <end position="33"/>
    </location>
</feature>
<keyword evidence="4 6" id="KW-1133">Transmembrane helix</keyword>
<comment type="caution">
    <text evidence="7">The sequence shown here is derived from an EMBL/GenBank/DDBJ whole genome shotgun (WGS) entry which is preliminary data.</text>
</comment>
<keyword evidence="8" id="KW-1185">Reference proteome</keyword>
<dbReference type="Gene3D" id="3.30.700.10">
    <property type="entry name" value="Glycoprotein, Type 4 Pilin"/>
    <property type="match status" value="1"/>
</dbReference>
<evidence type="ECO:0000313" key="8">
    <source>
        <dbReference type="Proteomes" id="UP000028725"/>
    </source>
</evidence>
<keyword evidence="5 6" id="KW-0472">Membrane</keyword>
<reference evidence="7 8" key="1">
    <citation type="submission" date="2014-04" db="EMBL/GenBank/DDBJ databases">
        <title>Genome assembly of Hyalangium minutum DSM 14724.</title>
        <authorList>
            <person name="Sharma G."/>
            <person name="Subramanian S."/>
        </authorList>
    </citation>
    <scope>NUCLEOTIDE SEQUENCE [LARGE SCALE GENOMIC DNA]</scope>
    <source>
        <strain evidence="7 8">DSM 14724</strain>
    </source>
</reference>
<evidence type="ECO:0000256" key="3">
    <source>
        <dbReference type="ARBA" id="ARBA00022692"/>
    </source>
</evidence>